<dbReference type="InterPro" id="IPR013657">
    <property type="entry name" value="SCL35B1-4/HUT1"/>
</dbReference>
<reference evidence="8 9" key="1">
    <citation type="submission" date="2011-10" db="EMBL/GenBank/DDBJ databases">
        <authorList>
            <person name="Genoscope - CEA"/>
        </authorList>
    </citation>
    <scope>NUCLEOTIDE SEQUENCE [LARGE SCALE GENOMIC DNA]</scope>
    <source>
        <strain evidence="8 9">RCC 1105</strain>
    </source>
</reference>
<dbReference type="OrthoDB" id="1601at2759"/>
<keyword evidence="5 7" id="KW-1133">Transmembrane helix</keyword>
<keyword evidence="6 7" id="KW-0472">Membrane</keyword>
<keyword evidence="3" id="KW-0813">Transport</keyword>
<evidence type="ECO:0000256" key="1">
    <source>
        <dbReference type="ARBA" id="ARBA00004141"/>
    </source>
</evidence>
<keyword evidence="4 7" id="KW-0812">Transmembrane</keyword>
<feature type="transmembrane region" description="Helical" evidence="7">
    <location>
        <begin position="54"/>
        <end position="73"/>
    </location>
</feature>
<dbReference type="PANTHER" id="PTHR10778:SF18">
    <property type="entry name" value="SUGAR PHOSPHATE TRANSPORTER DOMAIN-CONTAINING PROTEIN"/>
    <property type="match status" value="1"/>
</dbReference>
<keyword evidence="9" id="KW-1185">Reference proteome</keyword>
<evidence type="ECO:0000256" key="3">
    <source>
        <dbReference type="ARBA" id="ARBA00022448"/>
    </source>
</evidence>
<dbReference type="GO" id="GO:0005460">
    <property type="term" value="F:UDP-glucose transmembrane transporter activity"/>
    <property type="evidence" value="ECO:0007669"/>
    <property type="project" value="TreeGrafter"/>
</dbReference>
<protein>
    <submittedName>
        <fullName evidence="8">Solute carrier family 35 member B1</fullName>
    </submittedName>
</protein>
<accession>K8EAX6</accession>
<dbReference type="Proteomes" id="UP000198341">
    <property type="component" value="Chromosome 2"/>
</dbReference>
<evidence type="ECO:0000256" key="7">
    <source>
        <dbReference type="SAM" id="Phobius"/>
    </source>
</evidence>
<name>K8EAX6_9CHLO</name>
<dbReference type="GO" id="GO:0005459">
    <property type="term" value="F:UDP-galactose transmembrane transporter activity"/>
    <property type="evidence" value="ECO:0007669"/>
    <property type="project" value="TreeGrafter"/>
</dbReference>
<evidence type="ECO:0000256" key="2">
    <source>
        <dbReference type="ARBA" id="ARBA00008349"/>
    </source>
</evidence>
<evidence type="ECO:0000256" key="4">
    <source>
        <dbReference type="ARBA" id="ARBA00022692"/>
    </source>
</evidence>
<proteinExistence type="inferred from homology"/>
<dbReference type="KEGG" id="bpg:Bathy02g04010"/>
<dbReference type="GO" id="GO:0000139">
    <property type="term" value="C:Golgi membrane"/>
    <property type="evidence" value="ECO:0007669"/>
    <property type="project" value="TreeGrafter"/>
</dbReference>
<dbReference type="Pfam" id="PF08449">
    <property type="entry name" value="UAA"/>
    <property type="match status" value="1"/>
</dbReference>
<evidence type="ECO:0000256" key="5">
    <source>
        <dbReference type="ARBA" id="ARBA00022989"/>
    </source>
</evidence>
<feature type="transmembrane region" description="Helical" evidence="7">
    <location>
        <begin position="350"/>
        <end position="367"/>
    </location>
</feature>
<comment type="subcellular location">
    <subcellularLocation>
        <location evidence="1">Membrane</location>
        <topology evidence="1">Multi-pass membrane protein</topology>
    </subcellularLocation>
</comment>
<evidence type="ECO:0000313" key="9">
    <source>
        <dbReference type="Proteomes" id="UP000198341"/>
    </source>
</evidence>
<organism evidence="8 9">
    <name type="scientific">Bathycoccus prasinos</name>
    <dbReference type="NCBI Taxonomy" id="41875"/>
    <lineage>
        <taxon>Eukaryota</taxon>
        <taxon>Viridiplantae</taxon>
        <taxon>Chlorophyta</taxon>
        <taxon>Mamiellophyceae</taxon>
        <taxon>Mamiellales</taxon>
        <taxon>Bathycoccaceae</taxon>
        <taxon>Bathycoccus</taxon>
    </lineage>
</organism>
<dbReference type="GO" id="GO:0005789">
    <property type="term" value="C:endoplasmic reticulum membrane"/>
    <property type="evidence" value="ECO:0007669"/>
    <property type="project" value="TreeGrafter"/>
</dbReference>
<evidence type="ECO:0000256" key="6">
    <source>
        <dbReference type="ARBA" id="ARBA00023136"/>
    </source>
</evidence>
<evidence type="ECO:0000313" key="8">
    <source>
        <dbReference type="EMBL" id="CCO15052.1"/>
    </source>
</evidence>
<sequence>MPATTRRQASSLSPRVVREMTPSPRYKGVLKNSGFNFLPDGKSFHVFGMMSRELELIVCCVGVFVSFSLFAVMQEDVYEAQGENGGERFSMTFFALVFERAVNALCALLAIFVFGGSGYKLPLKEIFHSGSSQMLAMAASNEALRYVSYPTQVLGKSCKMVPVMLGGLVLGGRKFSRFQYLSVAFVTFGVFLFNYGKASSSSGKSASVTENSTYGLSLIFLSLVFDAITGGLQDKVKTSTKVLNPSHRKTAKPSAHESMLYTNLSGAIVALVFAILTGQITSGFAFCAKYPKVLKAIVCYSLASAVGQNFIYHTITSFDVLVLTTVTTTRKIFSTVYSVFRNPNQTLTNIQWTGCFIVFAFLGMETAEKVHRSRNINAARGRAKLV</sequence>
<feature type="transmembrane region" description="Helical" evidence="7">
    <location>
        <begin position="93"/>
        <end position="114"/>
    </location>
</feature>
<dbReference type="AlphaFoldDB" id="K8EAX6"/>
<comment type="similarity">
    <text evidence="2">Belongs to the nucleotide-sugar transporter family. UDP-galactose:UMP antiporter (TC 2.A.7.11) subfamily.</text>
</comment>
<dbReference type="RefSeq" id="XP_007514812.1">
    <property type="nucleotide sequence ID" value="XM_007514750.1"/>
</dbReference>
<dbReference type="EMBL" id="FO082277">
    <property type="protein sequence ID" value="CCO15052.1"/>
    <property type="molecule type" value="Genomic_DNA"/>
</dbReference>
<dbReference type="eggNOG" id="KOG1580">
    <property type="taxonomic scope" value="Eukaryota"/>
</dbReference>
<feature type="transmembrane region" description="Helical" evidence="7">
    <location>
        <begin position="178"/>
        <end position="195"/>
    </location>
</feature>
<feature type="transmembrane region" description="Helical" evidence="7">
    <location>
        <begin position="258"/>
        <end position="276"/>
    </location>
</feature>
<dbReference type="PANTHER" id="PTHR10778">
    <property type="entry name" value="SOLUTE CARRIER FAMILY 35 MEMBER B"/>
    <property type="match status" value="1"/>
</dbReference>
<gene>
    <name evidence="8" type="ORF">Bathy02g04010</name>
</gene>
<dbReference type="GeneID" id="19017514"/>